<feature type="signal peptide" evidence="1">
    <location>
        <begin position="1"/>
        <end position="23"/>
    </location>
</feature>
<dbReference type="InterPro" id="IPR001478">
    <property type="entry name" value="PDZ"/>
</dbReference>
<dbReference type="AlphaFoldDB" id="A0A419SBK6"/>
<evidence type="ECO:0000313" key="4">
    <source>
        <dbReference type="Proteomes" id="UP000283433"/>
    </source>
</evidence>
<protein>
    <recommendedName>
        <fullName evidence="2">PDZ domain-containing protein</fullName>
    </recommendedName>
</protein>
<evidence type="ECO:0000256" key="1">
    <source>
        <dbReference type="SAM" id="SignalP"/>
    </source>
</evidence>
<name>A0A419SBK6_9SPHI</name>
<comment type="caution">
    <text evidence="3">The sequence shown here is derived from an EMBL/GenBank/DDBJ whole genome shotgun (WGS) entry which is preliminary data.</text>
</comment>
<evidence type="ECO:0000313" key="3">
    <source>
        <dbReference type="EMBL" id="RKD20188.1"/>
    </source>
</evidence>
<dbReference type="OrthoDB" id="3521766at2"/>
<dbReference type="Gene3D" id="2.40.70.10">
    <property type="entry name" value="Acid Proteases"/>
    <property type="match status" value="2"/>
</dbReference>
<dbReference type="InterPro" id="IPR021109">
    <property type="entry name" value="Peptidase_aspartic_dom_sf"/>
</dbReference>
<dbReference type="Gene3D" id="2.30.42.10">
    <property type="match status" value="1"/>
</dbReference>
<proteinExistence type="predicted"/>
<dbReference type="Pfam" id="PF13650">
    <property type="entry name" value="Asp_protease_2"/>
    <property type="match status" value="1"/>
</dbReference>
<keyword evidence="4" id="KW-1185">Reference proteome</keyword>
<evidence type="ECO:0000259" key="2">
    <source>
        <dbReference type="Pfam" id="PF00595"/>
    </source>
</evidence>
<accession>A0A419SBK6</accession>
<dbReference type="Proteomes" id="UP000283433">
    <property type="component" value="Unassembled WGS sequence"/>
</dbReference>
<feature type="domain" description="PDZ" evidence="2">
    <location>
        <begin position="330"/>
        <end position="384"/>
    </location>
</feature>
<keyword evidence="1" id="KW-0732">Signal</keyword>
<reference evidence="3 4" key="1">
    <citation type="submission" date="2016-07" db="EMBL/GenBank/DDBJ databases">
        <title>Genome of Pelobium manganitolerans.</title>
        <authorList>
            <person name="Wu S."/>
            <person name="Wang G."/>
        </authorList>
    </citation>
    <scope>NUCLEOTIDE SEQUENCE [LARGE SCALE GENOMIC DNA]</scope>
    <source>
        <strain evidence="3 4">YS-25</strain>
    </source>
</reference>
<feature type="chain" id="PRO_5019060581" description="PDZ domain-containing protein" evidence="1">
    <location>
        <begin position="24"/>
        <end position="415"/>
    </location>
</feature>
<gene>
    <name evidence="3" type="ORF">BCY91_00755</name>
</gene>
<organism evidence="3 4">
    <name type="scientific">Pelobium manganitolerans</name>
    <dbReference type="NCBI Taxonomy" id="1842495"/>
    <lineage>
        <taxon>Bacteria</taxon>
        <taxon>Pseudomonadati</taxon>
        <taxon>Bacteroidota</taxon>
        <taxon>Sphingobacteriia</taxon>
        <taxon>Sphingobacteriales</taxon>
        <taxon>Sphingobacteriaceae</taxon>
        <taxon>Pelobium</taxon>
    </lineage>
</organism>
<dbReference type="EMBL" id="MBTA01000001">
    <property type="protein sequence ID" value="RKD20188.1"/>
    <property type="molecule type" value="Genomic_DNA"/>
</dbReference>
<sequence length="415" mass="45991">MESLQAMKAIRTVFLFLAFSAFTMPSSAQKHFVLDGKRTQDLIPFKKSRGLIIVETYINNKGPFNFILDTGVGSVLITDAKLKEALNLKFVRKIEISGLGEQSALEAYTVPFLSFSMGAAHCKSISAAILSEDVFDLSGYVGMPIHGLLGFEFFNSFVVKINYEASVLKVFNGEKPRLYKKGTKFPLTLIDNKPYIQATVETDEGKKYPLNLLIDSGSGQTLSLESYQQKPFDLPQKFIPANLGVGLSGNIRGFNGRIKNFTLGKYSLNSVVCSFPYFEDVGAKTSASNRNGSIGNPMLSRFSVVFDYHKHQVYLKPLPNYKKPFAVNNSGIELVASGDSFNHYLISRVEPQSAAEEFGVLVGDELVAINFRKVNTMSLSEIMKFFCAEDGRTLFIEIARGDEFIAGILKLKSRI</sequence>
<dbReference type="InterPro" id="IPR036034">
    <property type="entry name" value="PDZ_sf"/>
</dbReference>
<dbReference type="Pfam" id="PF00595">
    <property type="entry name" value="PDZ"/>
    <property type="match status" value="1"/>
</dbReference>
<dbReference type="RefSeq" id="WP_120180101.1">
    <property type="nucleotide sequence ID" value="NZ_MBTA01000001.1"/>
</dbReference>
<dbReference type="SUPFAM" id="SSF50156">
    <property type="entry name" value="PDZ domain-like"/>
    <property type="match status" value="1"/>
</dbReference>